<organism evidence="1 2">
    <name type="scientific">Streptomyces levis</name>
    <dbReference type="NCBI Taxonomy" id="285566"/>
    <lineage>
        <taxon>Bacteria</taxon>
        <taxon>Bacillati</taxon>
        <taxon>Actinomycetota</taxon>
        <taxon>Actinomycetes</taxon>
        <taxon>Kitasatosporales</taxon>
        <taxon>Streptomycetaceae</taxon>
        <taxon>Streptomyces</taxon>
    </lineage>
</organism>
<name>A0ABN3NWQ7_9ACTN</name>
<protein>
    <submittedName>
        <fullName evidence="1">Uncharacterized protein</fullName>
    </submittedName>
</protein>
<dbReference type="Proteomes" id="UP001501095">
    <property type="component" value="Unassembled WGS sequence"/>
</dbReference>
<sequence length="76" mass="7922">MDRGSATRAASCAAEAVDVVELPEEQAETSSAAVARRPAAVLAPLRALRWAPREPDAAGPGDETVRGVRLVSIQRA</sequence>
<gene>
    <name evidence="1" type="ORF">GCM10010423_31990</name>
</gene>
<keyword evidence="2" id="KW-1185">Reference proteome</keyword>
<accession>A0ABN3NWQ7</accession>
<reference evidence="1 2" key="1">
    <citation type="journal article" date="2019" name="Int. J. Syst. Evol. Microbiol.">
        <title>The Global Catalogue of Microorganisms (GCM) 10K type strain sequencing project: providing services to taxonomists for standard genome sequencing and annotation.</title>
        <authorList>
            <consortium name="The Broad Institute Genomics Platform"/>
            <consortium name="The Broad Institute Genome Sequencing Center for Infectious Disease"/>
            <person name="Wu L."/>
            <person name="Ma J."/>
        </authorList>
    </citation>
    <scope>NUCLEOTIDE SEQUENCE [LARGE SCALE GENOMIC DNA]</scope>
    <source>
        <strain evidence="1 2">JCM 6924</strain>
    </source>
</reference>
<evidence type="ECO:0000313" key="1">
    <source>
        <dbReference type="EMBL" id="GAA2533656.1"/>
    </source>
</evidence>
<evidence type="ECO:0000313" key="2">
    <source>
        <dbReference type="Proteomes" id="UP001501095"/>
    </source>
</evidence>
<dbReference type="EMBL" id="BAAATM010000010">
    <property type="protein sequence ID" value="GAA2533656.1"/>
    <property type="molecule type" value="Genomic_DNA"/>
</dbReference>
<comment type="caution">
    <text evidence="1">The sequence shown here is derived from an EMBL/GenBank/DDBJ whole genome shotgun (WGS) entry which is preliminary data.</text>
</comment>
<proteinExistence type="predicted"/>